<protein>
    <submittedName>
        <fullName evidence="1">Uncharacterized protein</fullName>
    </submittedName>
</protein>
<organism evidence="1 2">
    <name type="scientific">Neocallimastix californiae</name>
    <dbReference type="NCBI Taxonomy" id="1754190"/>
    <lineage>
        <taxon>Eukaryota</taxon>
        <taxon>Fungi</taxon>
        <taxon>Fungi incertae sedis</taxon>
        <taxon>Chytridiomycota</taxon>
        <taxon>Chytridiomycota incertae sedis</taxon>
        <taxon>Neocallimastigomycetes</taxon>
        <taxon>Neocallimastigales</taxon>
        <taxon>Neocallimastigaceae</taxon>
        <taxon>Neocallimastix</taxon>
    </lineage>
</organism>
<accession>A0A1Y2F0T4</accession>
<name>A0A1Y2F0T4_9FUNG</name>
<sequence length="101" mass="12006">MTTNVHYSSEFKEKLDLKLDDQQKLSGTKNFRYWFKIIEQTAKNAGLYDFIIKDIIKEFKNNNKNNNNKAEKIDGELKSMIIKMFTKMYSMKLNTLKQLLT</sequence>
<keyword evidence="2" id="KW-1185">Reference proteome</keyword>
<dbReference type="EMBL" id="MCOG01000020">
    <property type="protein sequence ID" value="ORY77104.1"/>
    <property type="molecule type" value="Genomic_DNA"/>
</dbReference>
<dbReference type="Proteomes" id="UP000193920">
    <property type="component" value="Unassembled WGS sequence"/>
</dbReference>
<reference evidence="1 2" key="1">
    <citation type="submission" date="2016-08" db="EMBL/GenBank/DDBJ databases">
        <title>A Parts List for Fungal Cellulosomes Revealed by Comparative Genomics.</title>
        <authorList>
            <consortium name="DOE Joint Genome Institute"/>
            <person name="Haitjema C.H."/>
            <person name="Gilmore S.P."/>
            <person name="Henske J.K."/>
            <person name="Solomon K.V."/>
            <person name="De Groot R."/>
            <person name="Kuo A."/>
            <person name="Mondo S.J."/>
            <person name="Salamov A.A."/>
            <person name="Labutti K."/>
            <person name="Zhao Z."/>
            <person name="Chiniquy J."/>
            <person name="Barry K."/>
            <person name="Brewer H.M."/>
            <person name="Purvine S.O."/>
            <person name="Wright A.T."/>
            <person name="Boxma B."/>
            <person name="Van Alen T."/>
            <person name="Hackstein J.H."/>
            <person name="Baker S.E."/>
            <person name="Grigoriev I.V."/>
            <person name="O'Malley M.A."/>
        </authorList>
    </citation>
    <scope>NUCLEOTIDE SEQUENCE [LARGE SCALE GENOMIC DNA]</scope>
    <source>
        <strain evidence="1 2">G1</strain>
    </source>
</reference>
<proteinExistence type="predicted"/>
<dbReference type="AlphaFoldDB" id="A0A1Y2F0T4"/>
<evidence type="ECO:0000313" key="2">
    <source>
        <dbReference type="Proteomes" id="UP000193920"/>
    </source>
</evidence>
<evidence type="ECO:0000313" key="1">
    <source>
        <dbReference type="EMBL" id="ORY77104.1"/>
    </source>
</evidence>
<comment type="caution">
    <text evidence="1">The sequence shown here is derived from an EMBL/GenBank/DDBJ whole genome shotgun (WGS) entry which is preliminary data.</text>
</comment>
<gene>
    <name evidence="1" type="ORF">LY90DRAFT_501490</name>
</gene>